<sequence length="313" mass="30265">MVGLWGFHEAVADDAALAAGPAASCTLGDRLSAGGTLLGSSLGCEPFSLTGPAMESAAGRAGGEVTVASRGQLAGLDLPVRMPAGEQSAGVQLAVGQVVDPTAAADAETVVEAVASATRPVVGLASPVVEEIAGTGLLEPVGTVVRPVTEPIVDVLPPALAPVLGLAQPIIGSPAAPATPPTGPAVDAPPSTDETPPAATPTTIARPVPPMAAVQPEVPPTARTSVTANLDPRSLKAIGTSQVPWAGDLAHALGLTGGAPVSVAGHGSAASGTGVPADASPRSSAPALQPAGGYVTGCEKLASRSGQPDTRPA</sequence>
<feature type="compositionally biased region" description="Low complexity" evidence="1">
    <location>
        <begin position="276"/>
        <end position="287"/>
    </location>
</feature>
<dbReference type="EMBL" id="QGKS01000301">
    <property type="protein sequence ID" value="PWR12021.1"/>
    <property type="molecule type" value="Genomic_DNA"/>
</dbReference>
<dbReference type="Proteomes" id="UP000246050">
    <property type="component" value="Unassembled WGS sequence"/>
</dbReference>
<evidence type="ECO:0000313" key="3">
    <source>
        <dbReference type="Proteomes" id="UP000246050"/>
    </source>
</evidence>
<proteinExistence type="predicted"/>
<accession>A0A317DAV2</accession>
<protein>
    <submittedName>
        <fullName evidence="2">Uncharacterized protein</fullName>
    </submittedName>
</protein>
<name>A0A317DAV2_9ACTN</name>
<reference evidence="2 3" key="1">
    <citation type="submission" date="2018-05" db="EMBL/GenBank/DDBJ databases">
        <title>Micromonosporas from Atacama Desert.</title>
        <authorList>
            <person name="Carro L."/>
            <person name="Golinska P."/>
            <person name="Klenk H.-P."/>
            <person name="Goodfellow M."/>
        </authorList>
    </citation>
    <scope>NUCLEOTIDE SEQUENCE [LARGE SCALE GENOMIC DNA]</scope>
    <source>
        <strain evidence="2 3">4G51</strain>
    </source>
</reference>
<dbReference type="AlphaFoldDB" id="A0A317DAV2"/>
<feature type="compositionally biased region" description="Low complexity" evidence="1">
    <location>
        <begin position="184"/>
        <end position="206"/>
    </location>
</feature>
<organism evidence="2 3">
    <name type="scientific">Micromonospora sicca</name>
    <dbReference type="NCBI Taxonomy" id="2202420"/>
    <lineage>
        <taxon>Bacteria</taxon>
        <taxon>Bacillati</taxon>
        <taxon>Actinomycetota</taxon>
        <taxon>Actinomycetes</taxon>
        <taxon>Micromonosporales</taxon>
        <taxon>Micromonosporaceae</taxon>
        <taxon>Micromonospora</taxon>
    </lineage>
</organism>
<gene>
    <name evidence="2" type="ORF">DKT69_25120</name>
</gene>
<feature type="region of interest" description="Disordered" evidence="1">
    <location>
        <begin position="174"/>
        <end position="206"/>
    </location>
</feature>
<comment type="caution">
    <text evidence="2">The sequence shown here is derived from an EMBL/GenBank/DDBJ whole genome shotgun (WGS) entry which is preliminary data.</text>
</comment>
<evidence type="ECO:0000256" key="1">
    <source>
        <dbReference type="SAM" id="MobiDB-lite"/>
    </source>
</evidence>
<evidence type="ECO:0000313" key="2">
    <source>
        <dbReference type="EMBL" id="PWR12021.1"/>
    </source>
</evidence>
<feature type="region of interest" description="Disordered" evidence="1">
    <location>
        <begin position="265"/>
        <end position="292"/>
    </location>
</feature>